<comment type="similarity">
    <text evidence="2">Belongs to the iron-containing alcohol dehydrogenase family.</text>
</comment>
<dbReference type="Proteomes" id="UP000243525">
    <property type="component" value="Unassembled WGS sequence"/>
</dbReference>
<dbReference type="Pfam" id="PF25137">
    <property type="entry name" value="ADH_Fe_C"/>
    <property type="match status" value="1"/>
</dbReference>
<dbReference type="AlphaFoldDB" id="A0A2T5C385"/>
<feature type="domain" description="Alcohol dehydrogenase iron-type/glycerol dehydrogenase GldA" evidence="5">
    <location>
        <begin position="13"/>
        <end position="178"/>
    </location>
</feature>
<dbReference type="GO" id="GO:0046872">
    <property type="term" value="F:metal ion binding"/>
    <property type="evidence" value="ECO:0007669"/>
    <property type="project" value="InterPro"/>
</dbReference>
<dbReference type="SUPFAM" id="SSF56796">
    <property type="entry name" value="Dehydroquinate synthase-like"/>
    <property type="match status" value="1"/>
</dbReference>
<dbReference type="FunFam" id="3.40.50.1970:FF:000003">
    <property type="entry name" value="Alcohol dehydrogenase, iron-containing"/>
    <property type="match status" value="1"/>
</dbReference>
<feature type="domain" description="Fe-containing alcohol dehydrogenase-like C-terminal" evidence="6">
    <location>
        <begin position="189"/>
        <end position="384"/>
    </location>
</feature>
<dbReference type="FunFam" id="1.20.1090.10:FF:000001">
    <property type="entry name" value="Aldehyde-alcohol dehydrogenase"/>
    <property type="match status" value="1"/>
</dbReference>
<dbReference type="Gene3D" id="1.20.1090.10">
    <property type="entry name" value="Dehydroquinate synthase-like - alpha domain"/>
    <property type="match status" value="1"/>
</dbReference>
<evidence type="ECO:0000259" key="5">
    <source>
        <dbReference type="Pfam" id="PF00465"/>
    </source>
</evidence>
<keyword evidence="3" id="KW-0560">Oxidoreductase</keyword>
<dbReference type="InterPro" id="IPR001670">
    <property type="entry name" value="ADH_Fe/GldA"/>
</dbReference>
<evidence type="ECO:0000256" key="2">
    <source>
        <dbReference type="ARBA" id="ARBA00007358"/>
    </source>
</evidence>
<organism evidence="7 8">
    <name type="scientific">Mangrovibacterium marinum</name>
    <dbReference type="NCBI Taxonomy" id="1639118"/>
    <lineage>
        <taxon>Bacteria</taxon>
        <taxon>Pseudomonadati</taxon>
        <taxon>Bacteroidota</taxon>
        <taxon>Bacteroidia</taxon>
        <taxon>Marinilabiliales</taxon>
        <taxon>Prolixibacteraceae</taxon>
        <taxon>Mangrovibacterium</taxon>
    </lineage>
</organism>
<comment type="caution">
    <text evidence="7">The sequence shown here is derived from an EMBL/GenBank/DDBJ whole genome shotgun (WGS) entry which is preliminary data.</text>
</comment>
<comment type="cofactor">
    <cofactor evidence="1">
        <name>Fe cation</name>
        <dbReference type="ChEBI" id="CHEBI:24875"/>
    </cofactor>
</comment>
<sequence length="384" mass="40942">METAKRIYLPPLSLVGPNALQELKEDLKTSSYKQVLFVTDPMLVQIGLAAKVEEILKEAGLKYLIFDQVKQNPTVSNVNEGLKVYQDNKCDAIVTLGGGSPQDCGKAIAILATNGGDIESYEGIHKSAKKSAPLIAINTTAGTASEITINYVITDEKRKVKMVMVDKNCLVDIAVNDPVLMVNMPKGLTAATGMDALTHAVEAYVTAGAYDWSDTLALKAIKLIGESLRDAVADGQNLEARNKMAWGQFIAGQAFSNCGLGYVHSMAHQLGAVYDLPHGVCNAVLLPYVEEFNAPVCGDKFRDVAEALGVDTTGMSTEEANKAAIGAIKKLSADVGIPTGLKELGAKPEDFETMAKKALADVCTGGNPRPVNLEETVKIYEAAY</sequence>
<reference evidence="7 8" key="1">
    <citation type="submission" date="2018-04" db="EMBL/GenBank/DDBJ databases">
        <title>Genomic Encyclopedia of Archaeal and Bacterial Type Strains, Phase II (KMG-II): from individual species to whole genera.</title>
        <authorList>
            <person name="Goeker M."/>
        </authorList>
    </citation>
    <scope>NUCLEOTIDE SEQUENCE [LARGE SCALE GENOMIC DNA]</scope>
    <source>
        <strain evidence="7 8">DSM 28823</strain>
    </source>
</reference>
<name>A0A2T5C385_9BACT</name>
<evidence type="ECO:0000313" key="7">
    <source>
        <dbReference type="EMBL" id="PTN09204.1"/>
    </source>
</evidence>
<dbReference type="Gene3D" id="3.40.50.1970">
    <property type="match status" value="1"/>
</dbReference>
<keyword evidence="8" id="KW-1185">Reference proteome</keyword>
<dbReference type="EMBL" id="QAAD01000005">
    <property type="protein sequence ID" value="PTN09204.1"/>
    <property type="molecule type" value="Genomic_DNA"/>
</dbReference>
<evidence type="ECO:0000259" key="6">
    <source>
        <dbReference type="Pfam" id="PF25137"/>
    </source>
</evidence>
<dbReference type="OrthoDB" id="9801156at2"/>
<gene>
    <name evidence="7" type="ORF">C8N47_10544</name>
</gene>
<dbReference type="InterPro" id="IPR039697">
    <property type="entry name" value="Alcohol_dehydrogenase_Fe"/>
</dbReference>
<dbReference type="GO" id="GO:0004022">
    <property type="term" value="F:alcohol dehydrogenase (NAD+) activity"/>
    <property type="evidence" value="ECO:0007669"/>
    <property type="project" value="TreeGrafter"/>
</dbReference>
<dbReference type="CDD" id="cd08188">
    <property type="entry name" value="PDDH"/>
    <property type="match status" value="1"/>
</dbReference>
<evidence type="ECO:0000256" key="3">
    <source>
        <dbReference type="ARBA" id="ARBA00023002"/>
    </source>
</evidence>
<dbReference type="PANTHER" id="PTHR11496">
    <property type="entry name" value="ALCOHOL DEHYDROGENASE"/>
    <property type="match status" value="1"/>
</dbReference>
<dbReference type="InterPro" id="IPR018211">
    <property type="entry name" value="ADH_Fe_CS"/>
</dbReference>
<accession>A0A2T5C385</accession>
<keyword evidence="4" id="KW-0520">NAD</keyword>
<evidence type="ECO:0000256" key="4">
    <source>
        <dbReference type="ARBA" id="ARBA00023027"/>
    </source>
</evidence>
<dbReference type="PANTHER" id="PTHR11496:SF102">
    <property type="entry name" value="ALCOHOL DEHYDROGENASE 4"/>
    <property type="match status" value="1"/>
</dbReference>
<evidence type="ECO:0000313" key="8">
    <source>
        <dbReference type="Proteomes" id="UP000243525"/>
    </source>
</evidence>
<proteinExistence type="inferred from homology"/>
<dbReference type="Pfam" id="PF00465">
    <property type="entry name" value="Fe-ADH"/>
    <property type="match status" value="1"/>
</dbReference>
<dbReference type="PROSITE" id="PS00913">
    <property type="entry name" value="ADH_IRON_1"/>
    <property type="match status" value="1"/>
</dbReference>
<dbReference type="InterPro" id="IPR056798">
    <property type="entry name" value="ADH_Fe_C"/>
</dbReference>
<protein>
    <submittedName>
        <fullName evidence="7">Alcohol dehydrogenase</fullName>
    </submittedName>
</protein>
<dbReference type="PROSITE" id="PS00060">
    <property type="entry name" value="ADH_IRON_2"/>
    <property type="match status" value="1"/>
</dbReference>
<dbReference type="RefSeq" id="WP_107821613.1">
    <property type="nucleotide sequence ID" value="NZ_QAAD01000005.1"/>
</dbReference>
<evidence type="ECO:0000256" key="1">
    <source>
        <dbReference type="ARBA" id="ARBA00001962"/>
    </source>
</evidence>